<name>A0A4Y2H4P5_ARAVE</name>
<dbReference type="Proteomes" id="UP000499080">
    <property type="component" value="Unassembled WGS sequence"/>
</dbReference>
<evidence type="ECO:0000313" key="2">
    <source>
        <dbReference type="Proteomes" id="UP000499080"/>
    </source>
</evidence>
<protein>
    <submittedName>
        <fullName evidence="1">Uncharacterized protein</fullName>
    </submittedName>
</protein>
<keyword evidence="2" id="KW-1185">Reference proteome</keyword>
<dbReference type="AlphaFoldDB" id="A0A4Y2H4P5"/>
<gene>
    <name evidence="1" type="ORF">AVEN_239848_1</name>
</gene>
<accession>A0A4Y2H4P5</accession>
<proteinExistence type="predicted"/>
<comment type="caution">
    <text evidence="1">The sequence shown here is derived from an EMBL/GenBank/DDBJ whole genome shotgun (WGS) entry which is preliminary data.</text>
</comment>
<organism evidence="1 2">
    <name type="scientific">Araneus ventricosus</name>
    <name type="common">Orbweaver spider</name>
    <name type="synonym">Epeira ventricosa</name>
    <dbReference type="NCBI Taxonomy" id="182803"/>
    <lineage>
        <taxon>Eukaryota</taxon>
        <taxon>Metazoa</taxon>
        <taxon>Ecdysozoa</taxon>
        <taxon>Arthropoda</taxon>
        <taxon>Chelicerata</taxon>
        <taxon>Arachnida</taxon>
        <taxon>Araneae</taxon>
        <taxon>Araneomorphae</taxon>
        <taxon>Entelegynae</taxon>
        <taxon>Araneoidea</taxon>
        <taxon>Araneidae</taxon>
        <taxon>Araneus</taxon>
    </lineage>
</organism>
<reference evidence="1 2" key="1">
    <citation type="journal article" date="2019" name="Sci. Rep.">
        <title>Orb-weaving spider Araneus ventricosus genome elucidates the spidroin gene catalogue.</title>
        <authorList>
            <person name="Kono N."/>
            <person name="Nakamura H."/>
            <person name="Ohtoshi R."/>
            <person name="Moran D.A.P."/>
            <person name="Shinohara A."/>
            <person name="Yoshida Y."/>
            <person name="Fujiwara M."/>
            <person name="Mori M."/>
            <person name="Tomita M."/>
            <person name="Arakawa K."/>
        </authorList>
    </citation>
    <scope>NUCLEOTIDE SEQUENCE [LARGE SCALE GENOMIC DNA]</scope>
</reference>
<dbReference type="EMBL" id="BGPR01001725">
    <property type="protein sequence ID" value="GBM60467.1"/>
    <property type="molecule type" value="Genomic_DNA"/>
</dbReference>
<evidence type="ECO:0000313" key="1">
    <source>
        <dbReference type="EMBL" id="GBM60467.1"/>
    </source>
</evidence>
<sequence length="134" mass="14927">MALSTILNELEAENFGFRTGSLPNQKHVNIKDVGLMLLWYSSSSICQKSTFPYMWRSGEGAGVSSSGLKTSKKGRVYLEDSESHNNTESEMNCKCVSVHSFQEIEGHPVSSSMSCKPRPCPEYYKFTIRDGTSL</sequence>